<evidence type="ECO:0000313" key="12">
    <source>
        <dbReference type="Proteomes" id="UP000434172"/>
    </source>
</evidence>
<dbReference type="NCBIfam" id="TIGR00879">
    <property type="entry name" value="SP"/>
    <property type="match status" value="1"/>
</dbReference>
<dbReference type="GO" id="GO:0005351">
    <property type="term" value="F:carbohydrate:proton symporter activity"/>
    <property type="evidence" value="ECO:0007669"/>
    <property type="project" value="TreeGrafter"/>
</dbReference>
<feature type="transmembrane region" description="Helical" evidence="9">
    <location>
        <begin position="210"/>
        <end position="233"/>
    </location>
</feature>
<dbReference type="Gene3D" id="1.20.1250.20">
    <property type="entry name" value="MFS general substrate transporter like domains"/>
    <property type="match status" value="1"/>
</dbReference>
<dbReference type="InterPro" id="IPR036259">
    <property type="entry name" value="MFS_trans_sf"/>
</dbReference>
<dbReference type="AlphaFoldDB" id="A0A8H3ZS56"/>
<evidence type="ECO:0000313" key="11">
    <source>
        <dbReference type="EMBL" id="KAF0321670.1"/>
    </source>
</evidence>
<dbReference type="InterPro" id="IPR050360">
    <property type="entry name" value="MFS_Sugar_Transporters"/>
</dbReference>
<feature type="region of interest" description="Disordered" evidence="8">
    <location>
        <begin position="1"/>
        <end position="24"/>
    </location>
</feature>
<keyword evidence="4 9" id="KW-0812">Transmembrane</keyword>
<dbReference type="InterPro" id="IPR020846">
    <property type="entry name" value="MFS_dom"/>
</dbReference>
<reference evidence="11 12" key="1">
    <citation type="submission" date="2019-12" db="EMBL/GenBank/DDBJ databases">
        <title>A genome sequence resource for the geographically widespread anthracnose pathogen Colletotrichum asianum.</title>
        <authorList>
            <person name="Meng Y."/>
        </authorList>
    </citation>
    <scope>NUCLEOTIDE SEQUENCE [LARGE SCALE GENOMIC DNA]</scope>
    <source>
        <strain evidence="11 12">ICMP 18580</strain>
    </source>
</reference>
<feature type="transmembrane region" description="Helical" evidence="9">
    <location>
        <begin position="443"/>
        <end position="465"/>
    </location>
</feature>
<organism evidence="11 12">
    <name type="scientific">Colletotrichum asianum</name>
    <dbReference type="NCBI Taxonomy" id="702518"/>
    <lineage>
        <taxon>Eukaryota</taxon>
        <taxon>Fungi</taxon>
        <taxon>Dikarya</taxon>
        <taxon>Ascomycota</taxon>
        <taxon>Pezizomycotina</taxon>
        <taxon>Sordariomycetes</taxon>
        <taxon>Hypocreomycetidae</taxon>
        <taxon>Glomerellales</taxon>
        <taxon>Glomerellaceae</taxon>
        <taxon>Colletotrichum</taxon>
        <taxon>Colletotrichum gloeosporioides species complex</taxon>
    </lineage>
</organism>
<evidence type="ECO:0000256" key="1">
    <source>
        <dbReference type="ARBA" id="ARBA00004141"/>
    </source>
</evidence>
<evidence type="ECO:0000256" key="7">
    <source>
        <dbReference type="RuleBase" id="RU003346"/>
    </source>
</evidence>
<dbReference type="Pfam" id="PF00083">
    <property type="entry name" value="Sugar_tr"/>
    <property type="match status" value="1"/>
</dbReference>
<feature type="transmembrane region" description="Helical" evidence="9">
    <location>
        <begin position="92"/>
        <end position="110"/>
    </location>
</feature>
<feature type="transmembrane region" description="Helical" evidence="9">
    <location>
        <begin position="130"/>
        <end position="153"/>
    </location>
</feature>
<dbReference type="PRINTS" id="PR00171">
    <property type="entry name" value="SUGRTRNSPORT"/>
</dbReference>
<dbReference type="SUPFAM" id="SSF103473">
    <property type="entry name" value="MFS general substrate transporter"/>
    <property type="match status" value="1"/>
</dbReference>
<feature type="transmembrane region" description="Helical" evidence="9">
    <location>
        <begin position="50"/>
        <end position="68"/>
    </location>
</feature>
<feature type="transmembrane region" description="Helical" evidence="9">
    <location>
        <begin position="374"/>
        <end position="394"/>
    </location>
</feature>
<comment type="similarity">
    <text evidence="2 7">Belongs to the major facilitator superfamily. Sugar transporter (TC 2.A.1.1) family.</text>
</comment>
<feature type="domain" description="Major facilitator superfamily (MFS) profile" evidence="10">
    <location>
        <begin position="55"/>
        <end position="496"/>
    </location>
</feature>
<keyword evidence="12" id="KW-1185">Reference proteome</keyword>
<accession>A0A8H3ZS56</accession>
<keyword evidence="3 7" id="KW-0813">Transport</keyword>
<protein>
    <recommendedName>
        <fullName evidence="10">Major facilitator superfamily (MFS) profile domain-containing protein</fullName>
    </recommendedName>
</protein>
<dbReference type="InterPro" id="IPR005828">
    <property type="entry name" value="MFS_sugar_transport-like"/>
</dbReference>
<feature type="transmembrane region" description="Helical" evidence="9">
    <location>
        <begin position="305"/>
        <end position="331"/>
    </location>
</feature>
<feature type="transmembrane region" description="Helical" evidence="9">
    <location>
        <begin position="343"/>
        <end position="362"/>
    </location>
</feature>
<dbReference type="PANTHER" id="PTHR48022:SF72">
    <property type="entry name" value="MAJOR FACILITATOR SUPERFAMILY (MFS) PROFILE DOMAIN-CONTAINING PROTEIN-RELATED"/>
    <property type="match status" value="1"/>
</dbReference>
<dbReference type="EMBL" id="WOWK01000069">
    <property type="protein sequence ID" value="KAF0321670.1"/>
    <property type="molecule type" value="Genomic_DNA"/>
</dbReference>
<dbReference type="InterPro" id="IPR003663">
    <property type="entry name" value="Sugar/inositol_transpt"/>
</dbReference>
<dbReference type="GO" id="GO:0016020">
    <property type="term" value="C:membrane"/>
    <property type="evidence" value="ECO:0007669"/>
    <property type="project" value="UniProtKB-SubCell"/>
</dbReference>
<keyword evidence="5 9" id="KW-1133">Transmembrane helix</keyword>
<feature type="transmembrane region" description="Helical" evidence="9">
    <location>
        <begin position="406"/>
        <end position="431"/>
    </location>
</feature>
<feature type="compositionally biased region" description="Polar residues" evidence="8">
    <location>
        <begin position="1"/>
        <end position="13"/>
    </location>
</feature>
<evidence type="ECO:0000256" key="9">
    <source>
        <dbReference type="SAM" id="Phobius"/>
    </source>
</evidence>
<evidence type="ECO:0000259" key="10">
    <source>
        <dbReference type="PROSITE" id="PS50850"/>
    </source>
</evidence>
<gene>
    <name evidence="11" type="ORF">GQ607_011183</name>
</gene>
<name>A0A8H3ZS56_9PEZI</name>
<evidence type="ECO:0000256" key="8">
    <source>
        <dbReference type="SAM" id="MobiDB-lite"/>
    </source>
</evidence>
<evidence type="ECO:0000256" key="4">
    <source>
        <dbReference type="ARBA" id="ARBA00022692"/>
    </source>
</evidence>
<evidence type="ECO:0000256" key="2">
    <source>
        <dbReference type="ARBA" id="ARBA00010992"/>
    </source>
</evidence>
<feature type="transmembrane region" description="Helical" evidence="9">
    <location>
        <begin position="471"/>
        <end position="492"/>
    </location>
</feature>
<evidence type="ECO:0000256" key="5">
    <source>
        <dbReference type="ARBA" id="ARBA00022989"/>
    </source>
</evidence>
<comment type="caution">
    <text evidence="11">The sequence shown here is derived from an EMBL/GenBank/DDBJ whole genome shotgun (WGS) entry which is preliminary data.</text>
</comment>
<proteinExistence type="inferred from homology"/>
<dbReference type="OrthoDB" id="6612291at2759"/>
<comment type="subcellular location">
    <subcellularLocation>
        <location evidence="1">Membrane</location>
        <topology evidence="1">Multi-pass membrane protein</topology>
    </subcellularLocation>
</comment>
<dbReference type="PANTHER" id="PTHR48022">
    <property type="entry name" value="PLASTIDIC GLUCOSE TRANSPORTER 4"/>
    <property type="match status" value="1"/>
</dbReference>
<dbReference type="Proteomes" id="UP000434172">
    <property type="component" value="Unassembled WGS sequence"/>
</dbReference>
<keyword evidence="6 9" id="KW-0472">Membrane</keyword>
<sequence length="555" mass="61038">MDATSHWRSTTIRGSGIKPRGDGRGLNVNAAAAHTQVSMKMRSWLGRGKSLQLGVNACCVVAFILYGWEQGVFGPILKNEDWLDLFNHPSDSATGIIVSCYNLGCLLGCASKKSPSFVTFLLGERLGRRWTIWIAMSQIVIGTALQVSAYHIAHFIVGRVVRTGLKTSTVPMYQSELCPPTTRGRLVSADIGINITYWFNFGMSYVGGPIAWRLPISIQALSAIGVIFLVFALPESPRWLFNHGRQEEAIEVLCLIYDKDPTDPVILAERSAIQQAIALESIGTQQGQGFFSIFKQDRVRTGYRIFLAWFIQFMNQASGINLVVYYIPVVLQDSVGLTGRTSSILGGFILLMFVVGGIWPSLALDRMGRRKTMMWGCGVLGVSMLFIACLLSQADKETARGQKYAIASVAFFFVYMLGFGSSVNCVPWVYVPEILPLEARTRGTAIGVSSNWLWNFTVAMITPVILNRLGWKAYLIFTATNLASIPFVYFLYPETSNLRLEDVDFIFSGGGDPVTVAKELQSSMKIGLSACNGNSGEAGVIPVRQDDENKKLGMV</sequence>
<evidence type="ECO:0000256" key="6">
    <source>
        <dbReference type="ARBA" id="ARBA00023136"/>
    </source>
</evidence>
<dbReference type="PROSITE" id="PS50850">
    <property type="entry name" value="MFS"/>
    <property type="match status" value="1"/>
</dbReference>
<evidence type="ECO:0000256" key="3">
    <source>
        <dbReference type="ARBA" id="ARBA00022448"/>
    </source>
</evidence>